<sequence>MVRVSLFALGSLMALSAYADSSAQASGSGGSGGSGSAMPSGFVAVGTRSDRSAADISALLTQTDAFKSLSQAVASFNGAAYASSNLAAAEASASKQGALLGGSGAAASASSTEKYQSGQESMLKASGASSTGDKSGASGPAQFNPALAASMGVLLAIGATLV</sequence>
<feature type="chain" id="PRO_5001592215" evidence="2">
    <location>
        <begin position="20"/>
        <end position="162"/>
    </location>
</feature>
<organism evidence="3">
    <name type="scientific">Blastobotrys adeninivorans</name>
    <name type="common">Yeast</name>
    <name type="synonym">Arxula adeninivorans</name>
    <dbReference type="NCBI Taxonomy" id="409370"/>
    <lineage>
        <taxon>Eukaryota</taxon>
        <taxon>Fungi</taxon>
        <taxon>Dikarya</taxon>
        <taxon>Ascomycota</taxon>
        <taxon>Saccharomycotina</taxon>
        <taxon>Dipodascomycetes</taxon>
        <taxon>Dipodascales</taxon>
        <taxon>Trichomonascaceae</taxon>
        <taxon>Blastobotrys</taxon>
    </lineage>
</organism>
<gene>
    <name evidence="3" type="ORF">GNLVRS02_ARAD1D04356g</name>
</gene>
<dbReference type="AlphaFoldDB" id="A0A060TD46"/>
<keyword evidence="2" id="KW-0732">Signal</keyword>
<dbReference type="EMBL" id="HG937694">
    <property type="protein sequence ID" value="CDP37126.1"/>
    <property type="molecule type" value="Genomic_DNA"/>
</dbReference>
<protein>
    <submittedName>
        <fullName evidence="3">ARAD1D04356p</fullName>
    </submittedName>
</protein>
<evidence type="ECO:0000313" key="3">
    <source>
        <dbReference type="EMBL" id="CDP37126.1"/>
    </source>
</evidence>
<evidence type="ECO:0000256" key="2">
    <source>
        <dbReference type="SAM" id="SignalP"/>
    </source>
</evidence>
<proteinExistence type="predicted"/>
<evidence type="ECO:0000256" key="1">
    <source>
        <dbReference type="SAM" id="MobiDB-lite"/>
    </source>
</evidence>
<reference evidence="3" key="2">
    <citation type="submission" date="2014-06" db="EMBL/GenBank/DDBJ databases">
        <title>The complete genome of Blastobotrys (Arxula) adeninivorans LS3 - a yeast of biotechnological interest.</title>
        <authorList>
            <person name="Kunze G."/>
            <person name="Gaillardin C."/>
            <person name="Czernicka M."/>
            <person name="Durrens P."/>
            <person name="Martin T."/>
            <person name="Boer E."/>
            <person name="Gabaldon T."/>
            <person name="Cruz J."/>
            <person name="Talla E."/>
            <person name="Marck C."/>
            <person name="Goffeau A."/>
            <person name="Barbe V."/>
            <person name="Baret P."/>
            <person name="Baronian K."/>
            <person name="Beier S."/>
            <person name="Bleykasten C."/>
            <person name="Bode R."/>
            <person name="Casaregola S."/>
            <person name="Despons L."/>
            <person name="Fairhead C."/>
            <person name="Giersberg M."/>
            <person name="Gierski P."/>
            <person name="Hahnel U."/>
            <person name="Hartmann A."/>
            <person name="Jankowska D."/>
            <person name="Jubin C."/>
            <person name="Jung P."/>
            <person name="Lafontaine I."/>
            <person name="Leh-Louis V."/>
            <person name="Lemaire M."/>
            <person name="Marcet-Houben M."/>
            <person name="Mascher M."/>
            <person name="Morel G."/>
            <person name="Richard G.-F."/>
            <person name="Riechen J."/>
            <person name="Sacerdot C."/>
            <person name="Sarkar A."/>
            <person name="Savel G."/>
            <person name="Schacherer J."/>
            <person name="Sherman D."/>
            <person name="Straub M.-L."/>
            <person name="Stein N."/>
            <person name="Thierry A."/>
            <person name="Trautwein-Schult A."/>
            <person name="Westhof E."/>
            <person name="Worch S."/>
            <person name="Dujon B."/>
            <person name="Souciet J.-L."/>
            <person name="Wincker P."/>
            <person name="Scholz U."/>
            <person name="Neuveglise N."/>
        </authorList>
    </citation>
    <scope>NUCLEOTIDE SEQUENCE</scope>
    <source>
        <strain evidence="3">LS3</strain>
    </source>
</reference>
<name>A0A060TD46_BLAAD</name>
<feature type="signal peptide" evidence="2">
    <location>
        <begin position="1"/>
        <end position="19"/>
    </location>
</feature>
<accession>A0A060TD46</accession>
<feature type="region of interest" description="Disordered" evidence="1">
    <location>
        <begin position="111"/>
        <end position="138"/>
    </location>
</feature>
<reference evidence="3" key="1">
    <citation type="submission" date="2014-02" db="EMBL/GenBank/DDBJ databases">
        <authorList>
            <person name="Genoscope - CEA"/>
        </authorList>
    </citation>
    <scope>NUCLEOTIDE SEQUENCE</scope>
    <source>
        <strain evidence="3">LS3</strain>
    </source>
</reference>